<dbReference type="STRING" id="927664.SAMN05421780_101716"/>
<dbReference type="PANTHER" id="PTHR43685:SF2">
    <property type="entry name" value="GLYCOSYLTRANSFERASE 2-LIKE DOMAIN-CONTAINING PROTEIN"/>
    <property type="match status" value="1"/>
</dbReference>
<dbReference type="GO" id="GO:0016740">
    <property type="term" value="F:transferase activity"/>
    <property type="evidence" value="ECO:0007669"/>
    <property type="project" value="UniProtKB-KW"/>
</dbReference>
<dbReference type="OrthoDB" id="396512at2"/>
<keyword evidence="2" id="KW-0808">Transferase</keyword>
<keyword evidence="3" id="KW-1185">Reference proteome</keyword>
<dbReference type="InterPro" id="IPR001173">
    <property type="entry name" value="Glyco_trans_2-like"/>
</dbReference>
<proteinExistence type="predicted"/>
<dbReference type="InterPro" id="IPR050834">
    <property type="entry name" value="Glycosyltransf_2"/>
</dbReference>
<dbReference type="AlphaFoldDB" id="A0A1I1EAE5"/>
<dbReference type="SUPFAM" id="SSF53448">
    <property type="entry name" value="Nucleotide-diphospho-sugar transferases"/>
    <property type="match status" value="1"/>
</dbReference>
<organism evidence="2 3">
    <name type="scientific">Flexibacter flexilis DSM 6793</name>
    <dbReference type="NCBI Taxonomy" id="927664"/>
    <lineage>
        <taxon>Bacteria</taxon>
        <taxon>Pseudomonadati</taxon>
        <taxon>Bacteroidota</taxon>
        <taxon>Cytophagia</taxon>
        <taxon>Cytophagales</taxon>
        <taxon>Flexibacteraceae</taxon>
        <taxon>Flexibacter</taxon>
    </lineage>
</organism>
<reference evidence="2 3" key="1">
    <citation type="submission" date="2016-10" db="EMBL/GenBank/DDBJ databases">
        <authorList>
            <person name="de Groot N.N."/>
        </authorList>
    </citation>
    <scope>NUCLEOTIDE SEQUENCE [LARGE SCALE GENOMIC DNA]</scope>
    <source>
        <strain evidence="2 3">DSM 6793</strain>
    </source>
</reference>
<dbReference type="InterPro" id="IPR029044">
    <property type="entry name" value="Nucleotide-diphossugar_trans"/>
</dbReference>
<evidence type="ECO:0000313" key="2">
    <source>
        <dbReference type="EMBL" id="SFB84094.1"/>
    </source>
</evidence>
<dbReference type="PANTHER" id="PTHR43685">
    <property type="entry name" value="GLYCOSYLTRANSFERASE"/>
    <property type="match status" value="1"/>
</dbReference>
<dbReference type="EMBL" id="FOLE01000001">
    <property type="protein sequence ID" value="SFB84094.1"/>
    <property type="molecule type" value="Genomic_DNA"/>
</dbReference>
<evidence type="ECO:0000313" key="3">
    <source>
        <dbReference type="Proteomes" id="UP000199514"/>
    </source>
</evidence>
<dbReference type="Gene3D" id="3.90.550.10">
    <property type="entry name" value="Spore Coat Polysaccharide Biosynthesis Protein SpsA, Chain A"/>
    <property type="match status" value="1"/>
</dbReference>
<dbReference type="Pfam" id="PF00535">
    <property type="entry name" value="Glycos_transf_2"/>
    <property type="match status" value="1"/>
</dbReference>
<dbReference type="RefSeq" id="WP_091507396.1">
    <property type="nucleotide sequence ID" value="NZ_FOLE01000001.1"/>
</dbReference>
<name>A0A1I1EAE5_9BACT</name>
<evidence type="ECO:0000259" key="1">
    <source>
        <dbReference type="Pfam" id="PF00535"/>
    </source>
</evidence>
<gene>
    <name evidence="2" type="ORF">SAMN05421780_101716</name>
</gene>
<dbReference type="Proteomes" id="UP000199514">
    <property type="component" value="Unassembled WGS sequence"/>
</dbReference>
<sequence length="325" mass="37122">MPNSLPLVSVICLCYKHARFVAEALDSVLAQTYPHWELIIIDDQSPDNSVTVIQDWITQHTPQPQAISFLALEQNVGNCAAFNRGLAQAKGQYVIDFAADDVLLPQRLAEQVSLLEANPQAAAAFADALLISETGQPLHTHFRRDANGKLLETVASGNIFRRLFLGHFICSPTLMFRAQPLRALGGYDETLAYEDFDVMMRLARNWDLLFQDSVQTKYRVVRGSLSQQFYTQRQNKMLSSTLIICQKADNLCINQEEKQALAVFVRYHLRQSAFMHNPDLVQKYANLLQQMGLLDWTSKLILTFSRFGLNLYPIYKCYLWTKKYF</sequence>
<protein>
    <submittedName>
        <fullName evidence="2">Glycosyl transferase family 2</fullName>
    </submittedName>
</protein>
<accession>A0A1I1EAE5</accession>
<feature type="domain" description="Glycosyltransferase 2-like" evidence="1">
    <location>
        <begin position="9"/>
        <end position="181"/>
    </location>
</feature>